<keyword evidence="1" id="KW-0479">Metal-binding</keyword>
<dbReference type="PIRSF" id="PIRSF016839">
    <property type="entry name" value="PhP"/>
    <property type="match status" value="1"/>
</dbReference>
<feature type="modified residue" description="N6-carboxylysine" evidence="3">
    <location>
        <position position="150"/>
    </location>
</feature>
<comment type="similarity">
    <text evidence="3">Belongs to the metallo-dependent hydrolases superfamily. Phosphotriesterase family.</text>
</comment>
<reference evidence="5" key="1">
    <citation type="journal article" date="2019" name="Int. J. Syst. Evol. Microbiol.">
        <title>The Global Catalogue of Microorganisms (GCM) 10K type strain sequencing project: providing services to taxonomists for standard genome sequencing and annotation.</title>
        <authorList>
            <consortium name="The Broad Institute Genomics Platform"/>
            <consortium name="The Broad Institute Genome Sequencing Center for Infectious Disease"/>
            <person name="Wu L."/>
            <person name="Ma J."/>
        </authorList>
    </citation>
    <scope>NUCLEOTIDE SEQUENCE [LARGE SCALE GENOMIC DNA]</scope>
    <source>
        <strain evidence="5">CGMCC 1.15342</strain>
    </source>
</reference>
<evidence type="ECO:0000313" key="4">
    <source>
        <dbReference type="EMBL" id="GGC34287.1"/>
    </source>
</evidence>
<name>A0ABQ1M4J6_9SPHI</name>
<evidence type="ECO:0000313" key="5">
    <source>
        <dbReference type="Proteomes" id="UP000597338"/>
    </source>
</evidence>
<dbReference type="Proteomes" id="UP000597338">
    <property type="component" value="Unassembled WGS sequence"/>
</dbReference>
<evidence type="ECO:0000256" key="1">
    <source>
        <dbReference type="ARBA" id="ARBA00022723"/>
    </source>
</evidence>
<dbReference type="InterPro" id="IPR032466">
    <property type="entry name" value="Metal_Hydrolase"/>
</dbReference>
<gene>
    <name evidence="4" type="ORF">GCM10011386_27950</name>
</gene>
<evidence type="ECO:0000256" key="2">
    <source>
        <dbReference type="ARBA" id="ARBA00022801"/>
    </source>
</evidence>
<dbReference type="PANTHER" id="PTHR10819:SF3">
    <property type="entry name" value="PHOSPHOTRIESTERASE-RELATED PROTEIN"/>
    <property type="match status" value="1"/>
</dbReference>
<dbReference type="PROSITE" id="PS51347">
    <property type="entry name" value="PHOSPHOTRIESTERASE_2"/>
    <property type="match status" value="1"/>
</dbReference>
<evidence type="ECO:0000256" key="3">
    <source>
        <dbReference type="PROSITE-ProRule" id="PRU00679"/>
    </source>
</evidence>
<dbReference type="PANTHER" id="PTHR10819">
    <property type="entry name" value="PHOSPHOTRIESTERASE-RELATED"/>
    <property type="match status" value="1"/>
</dbReference>
<organism evidence="4 5">
    <name type="scientific">Parapedobacter defluvii</name>
    <dbReference type="NCBI Taxonomy" id="2045106"/>
    <lineage>
        <taxon>Bacteria</taxon>
        <taxon>Pseudomonadati</taxon>
        <taxon>Bacteroidota</taxon>
        <taxon>Sphingobacteriia</taxon>
        <taxon>Sphingobacteriales</taxon>
        <taxon>Sphingobacteriaceae</taxon>
        <taxon>Parapedobacter</taxon>
    </lineage>
</organism>
<keyword evidence="2" id="KW-0378">Hydrolase</keyword>
<dbReference type="Gene3D" id="3.20.20.140">
    <property type="entry name" value="Metal-dependent hydrolases"/>
    <property type="match status" value="1"/>
</dbReference>
<dbReference type="InterPro" id="IPR001559">
    <property type="entry name" value="Phosphotriesterase"/>
</dbReference>
<sequence length="320" mass="36326">MKAQTFVRTVMGDIAPQNLGLTYSHEHIVIEESFPTLQNPLFLLNDTDRISEELLAFYAAGGRAMVDTMPANCGRNIHKMATVSRNTGVHIIAATGIHLEMYYPPNHWRYVYTENQLTQLFIEDVTLGIDAHDYNGPYVDRTPYKAGMIKLATGDENITAHQEKIFHAVVNTHRETGVPILTHTNAGKHAIEQVKLFEKLGADLRHVVISHVDRYPDVGYHNALLETGVCVEYDSAFRWKKEEANWTYQLLEALLGDFPDQITMGMDAAKHSYWKSYGGAPGLDFLLTTFKRDLESMGLSRYYERIFIRNPAALYTFANH</sequence>
<keyword evidence="5" id="KW-1185">Reference proteome</keyword>
<dbReference type="Pfam" id="PF02126">
    <property type="entry name" value="PTE"/>
    <property type="match status" value="1"/>
</dbReference>
<protein>
    <submittedName>
        <fullName evidence="4">Phosphotriesterase</fullName>
    </submittedName>
</protein>
<dbReference type="RefSeq" id="WP_188751728.1">
    <property type="nucleotide sequence ID" value="NZ_BMIK01000009.1"/>
</dbReference>
<accession>A0ABQ1M4J6</accession>
<comment type="caution">
    <text evidence="4">The sequence shown here is derived from an EMBL/GenBank/DDBJ whole genome shotgun (WGS) entry which is preliminary data.</text>
</comment>
<proteinExistence type="inferred from homology"/>
<dbReference type="SUPFAM" id="SSF51556">
    <property type="entry name" value="Metallo-dependent hydrolases"/>
    <property type="match status" value="1"/>
</dbReference>
<dbReference type="EMBL" id="BMIK01000009">
    <property type="protein sequence ID" value="GGC34287.1"/>
    <property type="molecule type" value="Genomic_DNA"/>
</dbReference>